<comment type="caution">
    <text evidence="2">The sequence shown here is derived from an EMBL/GenBank/DDBJ whole genome shotgun (WGS) entry which is preliminary data.</text>
</comment>
<gene>
    <name evidence="2" type="ORF">H8S44_01060</name>
</gene>
<evidence type="ECO:0000313" key="2">
    <source>
        <dbReference type="EMBL" id="MBC5658375.1"/>
    </source>
</evidence>
<proteinExistence type="predicted"/>
<sequence>MSKEEKRAQTCLYFGVLLGLIAADWHWYLGRYAGESAVAQLPFTPVIYVLWLAAVALCLGASVVFFWRARKQEAAYRTNRRKPKRR</sequence>
<feature type="transmembrane region" description="Helical" evidence="1">
    <location>
        <begin position="12"/>
        <end position="28"/>
    </location>
</feature>
<accession>A0A923RMF8</accession>
<keyword evidence="3" id="KW-1185">Reference proteome</keyword>
<keyword evidence="1" id="KW-0812">Transmembrane</keyword>
<protein>
    <submittedName>
        <fullName evidence="2">Uncharacterized protein</fullName>
    </submittedName>
</protein>
<organism evidence="2 3">
    <name type="scientific">Anaerosacchariphilus hominis</name>
    <dbReference type="NCBI Taxonomy" id="2763017"/>
    <lineage>
        <taxon>Bacteria</taxon>
        <taxon>Bacillati</taxon>
        <taxon>Bacillota</taxon>
        <taxon>Clostridia</taxon>
        <taxon>Lachnospirales</taxon>
        <taxon>Lachnospiraceae</taxon>
        <taxon>Anaerosacchariphilus</taxon>
    </lineage>
</organism>
<reference evidence="2" key="1">
    <citation type="submission" date="2020-08" db="EMBL/GenBank/DDBJ databases">
        <title>Genome public.</title>
        <authorList>
            <person name="Liu C."/>
            <person name="Sun Q."/>
        </authorList>
    </citation>
    <scope>NUCLEOTIDE SEQUENCE</scope>
    <source>
        <strain evidence="2">NSJ-68</strain>
    </source>
</reference>
<evidence type="ECO:0000256" key="1">
    <source>
        <dbReference type="SAM" id="Phobius"/>
    </source>
</evidence>
<dbReference type="RefSeq" id="WP_186872895.1">
    <property type="nucleotide sequence ID" value="NZ_JACOOR010000001.1"/>
</dbReference>
<keyword evidence="1" id="KW-0472">Membrane</keyword>
<feature type="transmembrane region" description="Helical" evidence="1">
    <location>
        <begin position="48"/>
        <end position="67"/>
    </location>
</feature>
<name>A0A923RMF8_9FIRM</name>
<dbReference type="AlphaFoldDB" id="A0A923RMF8"/>
<keyword evidence="1" id="KW-1133">Transmembrane helix</keyword>
<dbReference type="EMBL" id="JACOOR010000001">
    <property type="protein sequence ID" value="MBC5658375.1"/>
    <property type="molecule type" value="Genomic_DNA"/>
</dbReference>
<dbReference type="Proteomes" id="UP000649345">
    <property type="component" value="Unassembled WGS sequence"/>
</dbReference>
<evidence type="ECO:0000313" key="3">
    <source>
        <dbReference type="Proteomes" id="UP000649345"/>
    </source>
</evidence>